<feature type="region of interest" description="Disordered" evidence="13">
    <location>
        <begin position="20"/>
        <end position="55"/>
    </location>
</feature>
<dbReference type="Pfam" id="PF07715">
    <property type="entry name" value="Plug"/>
    <property type="match status" value="1"/>
</dbReference>
<dbReference type="Proteomes" id="UP001595791">
    <property type="component" value="Unassembled WGS sequence"/>
</dbReference>
<dbReference type="InterPro" id="IPR039426">
    <property type="entry name" value="TonB-dep_rcpt-like"/>
</dbReference>
<feature type="region of interest" description="Disordered" evidence="13">
    <location>
        <begin position="467"/>
        <end position="491"/>
    </location>
</feature>
<dbReference type="PANTHER" id="PTHR30069:SF29">
    <property type="entry name" value="HEMOGLOBIN AND HEMOGLOBIN-HAPTOGLOBIN-BINDING PROTEIN 1-RELATED"/>
    <property type="match status" value="1"/>
</dbReference>
<dbReference type="InterPro" id="IPR000531">
    <property type="entry name" value="Beta-barrel_TonB"/>
</dbReference>
<comment type="subcellular location">
    <subcellularLocation>
        <location evidence="1 11">Cell outer membrane</location>
        <topology evidence="1 11">Multi-pass membrane protein</topology>
    </subcellularLocation>
</comment>
<feature type="domain" description="TonB-dependent receptor-like beta-barrel" evidence="14">
    <location>
        <begin position="231"/>
        <end position="667"/>
    </location>
</feature>
<evidence type="ECO:0000256" key="11">
    <source>
        <dbReference type="PROSITE-ProRule" id="PRU01360"/>
    </source>
</evidence>
<dbReference type="InterPro" id="IPR012910">
    <property type="entry name" value="Plug_dom"/>
</dbReference>
<evidence type="ECO:0000256" key="10">
    <source>
        <dbReference type="ARBA" id="ARBA00023237"/>
    </source>
</evidence>
<evidence type="ECO:0000256" key="2">
    <source>
        <dbReference type="ARBA" id="ARBA00009810"/>
    </source>
</evidence>
<dbReference type="Pfam" id="PF00593">
    <property type="entry name" value="TonB_dep_Rec_b-barrel"/>
    <property type="match status" value="1"/>
</dbReference>
<evidence type="ECO:0000313" key="16">
    <source>
        <dbReference type="EMBL" id="MFC4161268.1"/>
    </source>
</evidence>
<dbReference type="PANTHER" id="PTHR30069">
    <property type="entry name" value="TONB-DEPENDENT OUTER MEMBRANE RECEPTOR"/>
    <property type="match status" value="1"/>
</dbReference>
<evidence type="ECO:0000256" key="3">
    <source>
        <dbReference type="ARBA" id="ARBA00022448"/>
    </source>
</evidence>
<evidence type="ECO:0000256" key="9">
    <source>
        <dbReference type="ARBA" id="ARBA00023170"/>
    </source>
</evidence>
<protein>
    <submittedName>
        <fullName evidence="16">TonB-dependent receptor plug domain-containing protein</fullName>
    </submittedName>
</protein>
<dbReference type="SUPFAM" id="SSF56935">
    <property type="entry name" value="Porins"/>
    <property type="match status" value="1"/>
</dbReference>
<evidence type="ECO:0000256" key="6">
    <source>
        <dbReference type="ARBA" id="ARBA00022729"/>
    </source>
</evidence>
<sequence length="705" mass="77804">MQLSIALALAITAQAQEAPVQSSEKVQVEGSPEQARQASVQLKRTVPRSELERHGDTSVLDVLRRQSGITVTGASGSGKGEVRMRGLGGNYVQILVNGEAAPPGFALDTLSPALVERIEISQMPNVALGTQAVAGVINIILRQAGSRPQRQLTLGLNHTDGYRNPTASANYSDKHGALSWVVAANARHLKGDERYLSEIEGGKAPLQRTLEQFNHDHAKSWSLAPRLHWKRSDGTALNWQVFANDHRYDSVGRDQTEFVAGPVTVWGNDLYVSHGSNRSLRNQLSWSQPLGEHTKLEIKVGASNSRIGHASDIRYLDGAGQVAHFQATRKDSETSALSLLSSLRFHYLDDHALLFGTEFKRDRMTSRQSDWLDGVSQLAGLASHTEVDIDQRAGFIQDEWEITPRLAVNLGLRHDVLRLVSRDDLGRRTTFRQGVTSPVGQLVWKLPGSEKDQLRLGLARTWRVPSPDSFSAGRQLSQDNTVTSPDRAGNPTLKPELAWGVDLAYEHYLPGNGVLSATVFSRRIEDAMVTVRRLEDGRWVSMLVNAGQASSHGVELEAKAKLSQLIANAPAINLRVNLSRYWSSVDAIPGPDNRLNSQTPLSFQIGADYAFPALPISAGASFGFVKNGTVRLSEYESEFKSNQRTLDAYALWRIGPMTQLRLSVANLLRDPERKNSRFVTADSWQTKHTSLDTFRVFRLLLEAKF</sequence>
<name>A0ABV8MSM4_9NEIS</name>
<dbReference type="RefSeq" id="WP_378167014.1">
    <property type="nucleotide sequence ID" value="NZ_JBHSBU010000001.1"/>
</dbReference>
<comment type="caution">
    <text evidence="16">The sequence shown here is derived from an EMBL/GenBank/DDBJ whole genome shotgun (WGS) entry which is preliminary data.</text>
</comment>
<keyword evidence="3 11" id="KW-0813">Transport</keyword>
<keyword evidence="10 11" id="KW-0998">Cell outer membrane</keyword>
<evidence type="ECO:0000256" key="13">
    <source>
        <dbReference type="SAM" id="MobiDB-lite"/>
    </source>
</evidence>
<dbReference type="InterPro" id="IPR037066">
    <property type="entry name" value="Plug_dom_sf"/>
</dbReference>
<keyword evidence="8 11" id="KW-0472">Membrane</keyword>
<comment type="similarity">
    <text evidence="2 11 12">Belongs to the TonB-dependent receptor family.</text>
</comment>
<keyword evidence="6" id="KW-0732">Signal</keyword>
<feature type="domain" description="TonB-dependent receptor plug" evidence="15">
    <location>
        <begin position="44"/>
        <end position="136"/>
    </location>
</feature>
<evidence type="ECO:0000256" key="4">
    <source>
        <dbReference type="ARBA" id="ARBA00022452"/>
    </source>
</evidence>
<gene>
    <name evidence="16" type="ORF">ACFOW7_18170</name>
</gene>
<keyword evidence="5 11" id="KW-0812">Transmembrane</keyword>
<keyword evidence="9 16" id="KW-0675">Receptor</keyword>
<evidence type="ECO:0000259" key="14">
    <source>
        <dbReference type="Pfam" id="PF00593"/>
    </source>
</evidence>
<dbReference type="Gene3D" id="2.40.170.20">
    <property type="entry name" value="TonB-dependent receptor, beta-barrel domain"/>
    <property type="match status" value="1"/>
</dbReference>
<evidence type="ECO:0000256" key="12">
    <source>
        <dbReference type="RuleBase" id="RU003357"/>
    </source>
</evidence>
<evidence type="ECO:0000259" key="15">
    <source>
        <dbReference type="Pfam" id="PF07715"/>
    </source>
</evidence>
<evidence type="ECO:0000256" key="1">
    <source>
        <dbReference type="ARBA" id="ARBA00004571"/>
    </source>
</evidence>
<evidence type="ECO:0000313" key="17">
    <source>
        <dbReference type="Proteomes" id="UP001595791"/>
    </source>
</evidence>
<keyword evidence="17" id="KW-1185">Reference proteome</keyword>
<dbReference type="PROSITE" id="PS52016">
    <property type="entry name" value="TONB_DEPENDENT_REC_3"/>
    <property type="match status" value="1"/>
</dbReference>
<dbReference type="CDD" id="cd01347">
    <property type="entry name" value="ligand_gated_channel"/>
    <property type="match status" value="1"/>
</dbReference>
<evidence type="ECO:0000256" key="7">
    <source>
        <dbReference type="ARBA" id="ARBA00023077"/>
    </source>
</evidence>
<keyword evidence="7 12" id="KW-0798">TonB box</keyword>
<accession>A0ABV8MSM4</accession>
<feature type="compositionally biased region" description="Polar residues" evidence="13">
    <location>
        <begin position="468"/>
        <end position="484"/>
    </location>
</feature>
<dbReference type="InterPro" id="IPR036942">
    <property type="entry name" value="Beta-barrel_TonB_sf"/>
</dbReference>
<keyword evidence="4 11" id="KW-1134">Transmembrane beta strand</keyword>
<evidence type="ECO:0000256" key="5">
    <source>
        <dbReference type="ARBA" id="ARBA00022692"/>
    </source>
</evidence>
<organism evidence="16 17">
    <name type="scientific">Chitinimonas lacunae</name>
    <dbReference type="NCBI Taxonomy" id="1963018"/>
    <lineage>
        <taxon>Bacteria</taxon>
        <taxon>Pseudomonadati</taxon>
        <taxon>Pseudomonadota</taxon>
        <taxon>Betaproteobacteria</taxon>
        <taxon>Neisseriales</taxon>
        <taxon>Chitinibacteraceae</taxon>
        <taxon>Chitinimonas</taxon>
    </lineage>
</organism>
<proteinExistence type="inferred from homology"/>
<evidence type="ECO:0000256" key="8">
    <source>
        <dbReference type="ARBA" id="ARBA00023136"/>
    </source>
</evidence>
<reference evidence="17" key="1">
    <citation type="journal article" date="2019" name="Int. J. Syst. Evol. Microbiol.">
        <title>The Global Catalogue of Microorganisms (GCM) 10K type strain sequencing project: providing services to taxonomists for standard genome sequencing and annotation.</title>
        <authorList>
            <consortium name="The Broad Institute Genomics Platform"/>
            <consortium name="The Broad Institute Genome Sequencing Center for Infectious Disease"/>
            <person name="Wu L."/>
            <person name="Ma J."/>
        </authorList>
    </citation>
    <scope>NUCLEOTIDE SEQUENCE [LARGE SCALE GENOMIC DNA]</scope>
    <source>
        <strain evidence="17">LMG 29894</strain>
    </source>
</reference>
<dbReference type="EMBL" id="JBHSBU010000001">
    <property type="protein sequence ID" value="MFC4161268.1"/>
    <property type="molecule type" value="Genomic_DNA"/>
</dbReference>
<dbReference type="Gene3D" id="2.170.130.10">
    <property type="entry name" value="TonB-dependent receptor, plug domain"/>
    <property type="match status" value="1"/>
</dbReference>